<evidence type="ECO:0000256" key="3">
    <source>
        <dbReference type="ARBA" id="ARBA00022833"/>
    </source>
</evidence>
<accession>A0A979FT49</accession>
<dbReference type="GeneID" id="108668077"/>
<evidence type="ECO:0000313" key="9">
    <source>
        <dbReference type="RefSeq" id="XP_047740363.1"/>
    </source>
</evidence>
<dbReference type="OrthoDB" id="278606at2759"/>
<dbReference type="GO" id="GO:0008270">
    <property type="term" value="F:zinc ion binding"/>
    <property type="evidence" value="ECO:0007669"/>
    <property type="project" value="UniProtKB-KW"/>
</dbReference>
<dbReference type="SMART" id="SM00355">
    <property type="entry name" value="ZnF_C2H2"/>
    <property type="match status" value="5"/>
</dbReference>
<dbReference type="Pfam" id="PF12756">
    <property type="entry name" value="zf-C2H2_2"/>
    <property type="match status" value="2"/>
</dbReference>
<dbReference type="PANTHER" id="PTHR13267:SF3">
    <property type="entry name" value="ZINC FINGER PROTEIN 277"/>
    <property type="match status" value="1"/>
</dbReference>
<dbReference type="InterPro" id="IPR013087">
    <property type="entry name" value="Znf_C2H2_type"/>
</dbReference>
<name>A0A979FT49_HYAAZ</name>
<dbReference type="PROSITE" id="PS50157">
    <property type="entry name" value="ZINC_FINGER_C2H2_2"/>
    <property type="match status" value="2"/>
</dbReference>
<dbReference type="InterPro" id="IPR041661">
    <property type="entry name" value="ZN622/Rei1/Reh1_Znf-C2H2"/>
</dbReference>
<dbReference type="AlphaFoldDB" id="A0A979FT49"/>
<feature type="domain" description="C2H2-type" evidence="7">
    <location>
        <begin position="516"/>
        <end position="545"/>
    </location>
</feature>
<gene>
    <name evidence="9" type="primary">LOC108668077</name>
</gene>
<keyword evidence="8" id="KW-1185">Reference proteome</keyword>
<evidence type="ECO:0000256" key="5">
    <source>
        <dbReference type="PROSITE-ProRule" id="PRU00042"/>
    </source>
</evidence>
<keyword evidence="3" id="KW-0862">Zinc</keyword>
<dbReference type="PANTHER" id="PTHR13267">
    <property type="entry name" value="ZINC FINGER PROTEIN 277"/>
    <property type="match status" value="1"/>
</dbReference>
<evidence type="ECO:0000256" key="2">
    <source>
        <dbReference type="ARBA" id="ARBA00022771"/>
    </source>
</evidence>
<feature type="region of interest" description="Disordered" evidence="6">
    <location>
        <begin position="578"/>
        <end position="598"/>
    </location>
</feature>
<feature type="region of interest" description="Disordered" evidence="6">
    <location>
        <begin position="766"/>
        <end position="787"/>
    </location>
</feature>
<keyword evidence="2 5" id="KW-0863">Zinc-finger</keyword>
<dbReference type="InterPro" id="IPR040048">
    <property type="entry name" value="ZNF277"/>
</dbReference>
<protein>
    <submittedName>
        <fullName evidence="9">Uncharacterized protein LOC108668077</fullName>
    </submittedName>
</protein>
<dbReference type="SUPFAM" id="SSF57667">
    <property type="entry name" value="beta-beta-alpha zinc fingers"/>
    <property type="match status" value="2"/>
</dbReference>
<organism evidence="8 9">
    <name type="scientific">Hyalella azteca</name>
    <name type="common">Amphipod</name>
    <dbReference type="NCBI Taxonomy" id="294128"/>
    <lineage>
        <taxon>Eukaryota</taxon>
        <taxon>Metazoa</taxon>
        <taxon>Ecdysozoa</taxon>
        <taxon>Arthropoda</taxon>
        <taxon>Crustacea</taxon>
        <taxon>Multicrustacea</taxon>
        <taxon>Malacostraca</taxon>
        <taxon>Eumalacostraca</taxon>
        <taxon>Peracarida</taxon>
        <taxon>Amphipoda</taxon>
        <taxon>Senticaudata</taxon>
        <taxon>Talitrida</taxon>
        <taxon>Talitroidea</taxon>
        <taxon>Hyalellidae</taxon>
        <taxon>Hyalella</taxon>
    </lineage>
</organism>
<evidence type="ECO:0000259" key="7">
    <source>
        <dbReference type="PROSITE" id="PS50157"/>
    </source>
</evidence>
<evidence type="ECO:0000256" key="1">
    <source>
        <dbReference type="ARBA" id="ARBA00022723"/>
    </source>
</evidence>
<keyword evidence="1" id="KW-0479">Metal-binding</keyword>
<dbReference type="RefSeq" id="XP_047740363.1">
    <property type="nucleotide sequence ID" value="XM_047884407.1"/>
</dbReference>
<comment type="similarity">
    <text evidence="4">Belongs to the ZNF277 family.</text>
</comment>
<evidence type="ECO:0000313" key="8">
    <source>
        <dbReference type="Proteomes" id="UP000694843"/>
    </source>
</evidence>
<dbReference type="KEGG" id="hazt:108668077"/>
<dbReference type="PROSITE" id="PS00028">
    <property type="entry name" value="ZINC_FINGER_C2H2_1"/>
    <property type="match status" value="2"/>
</dbReference>
<reference evidence="9" key="1">
    <citation type="submission" date="2025-08" db="UniProtKB">
        <authorList>
            <consortium name="RefSeq"/>
        </authorList>
    </citation>
    <scope>IDENTIFICATION</scope>
    <source>
        <tissue evidence="9">Whole organism</tissue>
    </source>
</reference>
<evidence type="ECO:0000256" key="4">
    <source>
        <dbReference type="ARBA" id="ARBA00034119"/>
    </source>
</evidence>
<sequence>MQNSYNAVINGGDLAMMDFDLTQPEAPVRCPLCHEMFVVVPSSQPLQQHLLTQHRLIIAKIDEIADLRQYLMYWGKLEGADLTQFCSAILTNSDLHPSHGKPERYYLLSEHLPEDKRLRDMLREIKLRAVTRTKELERADTTFSRKCVYCYKIIGGGLHAMFDHLTIGHNFSIGQPDNIVFGAKLLDAMEAKLQKLICMYCEKQFTDVEVLRLHMRKKGHRTLNPDNRFYDQFYLINYLQPGTPWQEVKHQQDEETASQTSFTGDSLAGGVGVSHSLDEQWRDWREEETQSATCLFCSYTTCKVCHTTCKVCHASSAPTPPVRYVIPPARCVIPLLLLHHLQGVSYLFCSYTTCKMLQGQCPSCSKSPGSHDALQEHLRDYGHCKLPTPALWCSKKFLQPVLEEDGLLCHLDDCPETELSDLEHRDVSCDVFPDGDTDAAALLSAEVRRSSGLAVTCLFCRHTALGGPALGCNGVRELVDHMHNMHSFDLYQMTLGLNFYDQICLINFIRRRSAEGRCYYCNEGFSDPRLLEEHRTLQDHTGAPDPQLYRLPEYMSPALEDDPLLLGLDQLTWNTDSDLEDDVIPSPTPQDDSSCIGKKKCTKSNKNIKKNKSIKSSRTSHMLPDVVAHSHSLLEDMSAGMQLALTPDAGACHAPLSQSSSPAGDDVGFEDEYSVHYVNGESRGGRVVVGDATSSEFVDLSDNSCNSIKDDENSSNLVNGVMLPSIVCGNNTVEFVNGKTSSHDLGRKCNSTIELVNEDISSYCNSNRTSSSEENVASREDCVTNSTDGDSGITSRFGCSADGNSSLYTHSIKTPVCRTLNDVQVQKFYVPPSARLRNSTVEETVSNNSLKTSVQRRPLIQATPAFTPTSSCNSNPTTSLVIPSKSFYSKSFRRNVGSKERLEQSQNARENICDQDNRASQHSSRKANFLPHFNFVGEGNIRPSDSELSWRRPTGQNIRKFCNQTNK</sequence>
<feature type="domain" description="C2H2-type" evidence="7">
    <location>
        <begin position="196"/>
        <end position="225"/>
    </location>
</feature>
<evidence type="ECO:0000256" key="6">
    <source>
        <dbReference type="SAM" id="MobiDB-lite"/>
    </source>
</evidence>
<dbReference type="InterPro" id="IPR036236">
    <property type="entry name" value="Znf_C2H2_sf"/>
</dbReference>
<proteinExistence type="inferred from homology"/>
<dbReference type="Proteomes" id="UP000694843">
    <property type="component" value="Unplaced"/>
</dbReference>